<gene>
    <name evidence="4" type="ORF">ACFOY1_12020</name>
</gene>
<evidence type="ECO:0000256" key="3">
    <source>
        <dbReference type="ARBA" id="ARBA00022840"/>
    </source>
</evidence>
<sequence length="513" mass="56213">MHLPDTAGAGDIQPYRSRVGLEIEMVVVHDSSGLSLPVRHYFEALESIKRRRGMDCEPVCLDQRRVALHTAQAECGLDNGFNLLETALAPVSDENGLACLAARAHQELADTLEALRADGACVLNASEHPDCPRDAAWYARVCVPRPIYTELRGHRGWHHWEGIDAKAQNGANTSVPIAAAIRALNVAVALSPASIALFANSPLEGGRPTGYKENRMTLWQRVFAPATFPGDLMLSTCPPRPFRDLGDFFHWMFGPGTVTRGLPMAQSYDYKAVATMLPDGDPCLRDFLLAAQWPGRRVDTGERVHLAPQARHFEYSQIGQFLDARLRYRLQRTPELAELMQAWEHEGGLEDLFEACGAQMYIEARAPGAGFADECLVDEAGQGPARSMLLAPIALQRGLLNRLDAAQDLVDRWGWAALAALREPAMRDGLDDARVRALCADVLDVARAGLGAEGRQWLAYADYVLDSGRSAADRLLETWNRAPGTAGQRLRAVLARHAALHPSCYMEPQGAVS</sequence>
<dbReference type="Proteomes" id="UP001595848">
    <property type="component" value="Unassembled WGS sequence"/>
</dbReference>
<dbReference type="InterPro" id="IPR035434">
    <property type="entry name" value="GCL_bact_plant"/>
</dbReference>
<dbReference type="PANTHER" id="PTHR34378">
    <property type="entry name" value="GLUTAMATE--CYSTEINE LIGASE, CHLOROPLASTIC"/>
    <property type="match status" value="1"/>
</dbReference>
<evidence type="ECO:0000256" key="2">
    <source>
        <dbReference type="ARBA" id="ARBA00022741"/>
    </source>
</evidence>
<dbReference type="PANTHER" id="PTHR34378:SF1">
    <property type="entry name" value="GLUTAMATE--CYSTEINE LIGASE, CHLOROPLASTIC"/>
    <property type="match status" value="1"/>
</dbReference>
<accession>A0ABV8P1H5</accession>
<keyword evidence="1 4" id="KW-0436">Ligase</keyword>
<evidence type="ECO:0000313" key="5">
    <source>
        <dbReference type="Proteomes" id="UP001595848"/>
    </source>
</evidence>
<evidence type="ECO:0000256" key="1">
    <source>
        <dbReference type="ARBA" id="ARBA00022598"/>
    </source>
</evidence>
<dbReference type="EMBL" id="JBHSBV010000004">
    <property type="protein sequence ID" value="MFC4201682.1"/>
    <property type="molecule type" value="Genomic_DNA"/>
</dbReference>
<comment type="caution">
    <text evidence="4">The sequence shown here is derived from an EMBL/GenBank/DDBJ whole genome shotgun (WGS) entry which is preliminary data.</text>
</comment>
<keyword evidence="5" id="KW-1185">Reference proteome</keyword>
<keyword evidence="3" id="KW-0067">ATP-binding</keyword>
<reference evidence="5" key="1">
    <citation type="journal article" date="2019" name="Int. J. Syst. Evol. Microbiol.">
        <title>The Global Catalogue of Microorganisms (GCM) 10K type strain sequencing project: providing services to taxonomists for standard genome sequencing and annotation.</title>
        <authorList>
            <consortium name="The Broad Institute Genomics Platform"/>
            <consortium name="The Broad Institute Genome Sequencing Center for Infectious Disease"/>
            <person name="Wu L."/>
            <person name="Ma J."/>
        </authorList>
    </citation>
    <scope>NUCLEOTIDE SEQUENCE [LARGE SCALE GENOMIC DNA]</scope>
    <source>
        <strain evidence="5">LMG 24813</strain>
    </source>
</reference>
<dbReference type="Pfam" id="PF04107">
    <property type="entry name" value="GCS2"/>
    <property type="match status" value="1"/>
</dbReference>
<dbReference type="GO" id="GO:0016874">
    <property type="term" value="F:ligase activity"/>
    <property type="evidence" value="ECO:0007669"/>
    <property type="project" value="UniProtKB-KW"/>
</dbReference>
<name>A0ABV8P1H5_9BURK</name>
<protein>
    <submittedName>
        <fullName evidence="4">Glutamate-cysteine ligase family protein</fullName>
    </submittedName>
</protein>
<proteinExistence type="predicted"/>
<dbReference type="RefSeq" id="WP_217965593.1">
    <property type="nucleotide sequence ID" value="NZ_JAHTBN010000007.1"/>
</dbReference>
<dbReference type="InterPro" id="IPR006336">
    <property type="entry name" value="GCS2"/>
</dbReference>
<evidence type="ECO:0000313" key="4">
    <source>
        <dbReference type="EMBL" id="MFC4201682.1"/>
    </source>
</evidence>
<keyword evidence="2" id="KW-0547">Nucleotide-binding</keyword>
<organism evidence="4 5">
    <name type="scientific">Candidimonas humi</name>
    <dbReference type="NCBI Taxonomy" id="683355"/>
    <lineage>
        <taxon>Bacteria</taxon>
        <taxon>Pseudomonadati</taxon>
        <taxon>Pseudomonadota</taxon>
        <taxon>Betaproteobacteria</taxon>
        <taxon>Burkholderiales</taxon>
        <taxon>Alcaligenaceae</taxon>
        <taxon>Candidimonas</taxon>
    </lineage>
</organism>